<dbReference type="CDD" id="cd06782">
    <property type="entry name" value="cpPDZ_CPP-like"/>
    <property type="match status" value="1"/>
</dbReference>
<feature type="domain" description="PDZ" evidence="6">
    <location>
        <begin position="246"/>
        <end position="316"/>
    </location>
</feature>
<evidence type="ECO:0000313" key="8">
    <source>
        <dbReference type="Proteomes" id="UP000190166"/>
    </source>
</evidence>
<dbReference type="NCBIfam" id="TIGR00225">
    <property type="entry name" value="prc"/>
    <property type="match status" value="1"/>
</dbReference>
<protein>
    <submittedName>
        <fullName evidence="7">Carboxyl-terminal processing protease</fullName>
    </submittedName>
</protein>
<dbReference type="GO" id="GO:0007165">
    <property type="term" value="P:signal transduction"/>
    <property type="evidence" value="ECO:0007669"/>
    <property type="project" value="TreeGrafter"/>
</dbReference>
<keyword evidence="2 5" id="KW-0645">Protease</keyword>
<dbReference type="CDD" id="cd07560">
    <property type="entry name" value="Peptidase_S41_CPP"/>
    <property type="match status" value="1"/>
</dbReference>
<comment type="similarity">
    <text evidence="1 5">Belongs to the peptidase S41A family.</text>
</comment>
<dbReference type="PROSITE" id="PS50106">
    <property type="entry name" value="PDZ"/>
    <property type="match status" value="1"/>
</dbReference>
<evidence type="ECO:0000256" key="1">
    <source>
        <dbReference type="ARBA" id="ARBA00009179"/>
    </source>
</evidence>
<dbReference type="RefSeq" id="WP_079472510.1">
    <property type="nucleotide sequence ID" value="NZ_FUZZ01000005.1"/>
</dbReference>
<dbReference type="STRING" id="393003.SAMN05660461_5223"/>
<name>A0A1T5PAC5_9BACT</name>
<evidence type="ECO:0000259" key="6">
    <source>
        <dbReference type="PROSITE" id="PS50106"/>
    </source>
</evidence>
<dbReference type="InterPro" id="IPR020992">
    <property type="entry name" value="Tail_Prtase_C"/>
</dbReference>
<dbReference type="GO" id="GO:0006508">
    <property type="term" value="P:proteolysis"/>
    <property type="evidence" value="ECO:0007669"/>
    <property type="project" value="UniProtKB-KW"/>
</dbReference>
<dbReference type="EMBL" id="FUZZ01000005">
    <property type="protein sequence ID" value="SKD09338.1"/>
    <property type="molecule type" value="Genomic_DNA"/>
</dbReference>
<dbReference type="InterPro" id="IPR036034">
    <property type="entry name" value="PDZ_sf"/>
</dbReference>
<keyword evidence="8" id="KW-1185">Reference proteome</keyword>
<dbReference type="PANTHER" id="PTHR32060">
    <property type="entry name" value="TAIL-SPECIFIC PROTEASE"/>
    <property type="match status" value="1"/>
</dbReference>
<dbReference type="InterPro" id="IPR005151">
    <property type="entry name" value="Tail-specific_protease"/>
</dbReference>
<dbReference type="SMART" id="SM00228">
    <property type="entry name" value="PDZ"/>
    <property type="match status" value="1"/>
</dbReference>
<dbReference type="Gene3D" id="2.30.42.10">
    <property type="match status" value="1"/>
</dbReference>
<dbReference type="SUPFAM" id="SSF52096">
    <property type="entry name" value="ClpP/crotonase"/>
    <property type="match status" value="1"/>
</dbReference>
<dbReference type="GO" id="GO:0004175">
    <property type="term" value="F:endopeptidase activity"/>
    <property type="evidence" value="ECO:0007669"/>
    <property type="project" value="TreeGrafter"/>
</dbReference>
<keyword evidence="4 5" id="KW-0720">Serine protease</keyword>
<evidence type="ECO:0000256" key="2">
    <source>
        <dbReference type="ARBA" id="ARBA00022670"/>
    </source>
</evidence>
<evidence type="ECO:0000256" key="3">
    <source>
        <dbReference type="ARBA" id="ARBA00022801"/>
    </source>
</evidence>
<dbReference type="SMART" id="SM00245">
    <property type="entry name" value="TSPc"/>
    <property type="match status" value="1"/>
</dbReference>
<dbReference type="InterPro" id="IPR029045">
    <property type="entry name" value="ClpP/crotonase-like_dom_sf"/>
</dbReference>
<proteinExistence type="inferred from homology"/>
<evidence type="ECO:0000313" key="7">
    <source>
        <dbReference type="EMBL" id="SKD09338.1"/>
    </source>
</evidence>
<dbReference type="Pfam" id="PF03572">
    <property type="entry name" value="Peptidase_S41"/>
    <property type="match status" value="1"/>
</dbReference>
<evidence type="ECO:0000256" key="5">
    <source>
        <dbReference type="RuleBase" id="RU004404"/>
    </source>
</evidence>
<dbReference type="InterPro" id="IPR001478">
    <property type="entry name" value="PDZ"/>
</dbReference>
<dbReference type="GO" id="GO:0008236">
    <property type="term" value="F:serine-type peptidase activity"/>
    <property type="evidence" value="ECO:0007669"/>
    <property type="project" value="UniProtKB-KW"/>
</dbReference>
<reference evidence="7 8" key="1">
    <citation type="submission" date="2017-02" db="EMBL/GenBank/DDBJ databases">
        <authorList>
            <person name="Peterson S.W."/>
        </authorList>
    </citation>
    <scope>NUCLEOTIDE SEQUENCE [LARGE SCALE GENOMIC DNA]</scope>
    <source>
        <strain evidence="7 8">DSM 18108</strain>
    </source>
</reference>
<dbReference type="GO" id="GO:0030288">
    <property type="term" value="C:outer membrane-bounded periplasmic space"/>
    <property type="evidence" value="ECO:0007669"/>
    <property type="project" value="TreeGrafter"/>
</dbReference>
<accession>A0A1T5PAC5</accession>
<dbReference type="Gene3D" id="3.90.226.10">
    <property type="entry name" value="2-enoyl-CoA Hydratase, Chain A, domain 1"/>
    <property type="match status" value="1"/>
</dbReference>
<dbReference type="SUPFAM" id="SSF50156">
    <property type="entry name" value="PDZ domain-like"/>
    <property type="match status" value="1"/>
</dbReference>
<dbReference type="Proteomes" id="UP000190166">
    <property type="component" value="Unassembled WGS sequence"/>
</dbReference>
<keyword evidence="3 5" id="KW-0378">Hydrolase</keyword>
<gene>
    <name evidence="7" type="ORF">SAMN05660461_5223</name>
</gene>
<dbReference type="InterPro" id="IPR040573">
    <property type="entry name" value="TSP_N"/>
</dbReference>
<sequence>MKTLKGAQLLLSGVFVIAGFTVNAQVPAGTEYRSAVITAAINKVTKKHYHPKPIDDAYSAAVWNRFLHTLDPNSNLFLQEDVTALAVYKNQVDDQLNSGATTFFDAAYAIYEQRAGEAGRLCQKILATPFDLKKKETVMAWRKDLPFCASKQEQEELWRKLLKYYTLRHYMEMSAAKGDTAKHLAAVDPVLEAKAREKVRKWYSDYFRQTTGQRGADDKFAQYVSAAMFEIDPHTTYAAPQDRLMNEQLNKRYYGLGIELGTKESDYYIKRLLPGGTAYRSGQVKENDNIIAVADSKGEMLPVNGLPANEVTGLIRGEKGTAVTMKLQQPGEKERTVTIKRDEVIDQENRAKSAVIEKNGKRFGYIFLPLFYMDPTGTKINGSANDVAREVEKLKEQEVDGIVVDLRGNAGGSLDEVVTMGYCFVPAGPITWLRGKDSIRMYSSPAVEPLYDGPLTVLVDESSASASEIFAAAMQDRGRGIIVGTSSSFGKGTAQMNINIGKMGNPEKGIADVNYGSMRLTTEKFYRINGSSTQLKGVIPDIVLQDRMELQSIMEKDFSSALTCDTVGLPPYQRLTFGFNYQEVVQHARIRVRQNPAFATIAANTRQLKTLQEQPTPLDLLSFGAAYQQISGCQKNIQQAKELKGKEVLTVQPSMLRNINPARQKNDAVNTASYKEWLEKLGKDIYLAETLSVLEDMLANPVAP</sequence>
<dbReference type="Pfam" id="PF11818">
    <property type="entry name" value="DUF3340"/>
    <property type="match status" value="1"/>
</dbReference>
<dbReference type="Pfam" id="PF17804">
    <property type="entry name" value="TSP_NTD"/>
    <property type="match status" value="1"/>
</dbReference>
<dbReference type="InterPro" id="IPR004447">
    <property type="entry name" value="Peptidase_S41A"/>
</dbReference>
<dbReference type="PANTHER" id="PTHR32060:SF22">
    <property type="entry name" value="CARBOXYL-TERMINAL-PROCESSING PEPTIDASE 3, CHLOROPLASTIC"/>
    <property type="match status" value="1"/>
</dbReference>
<dbReference type="AlphaFoldDB" id="A0A1T5PAC5"/>
<evidence type="ECO:0000256" key="4">
    <source>
        <dbReference type="ARBA" id="ARBA00022825"/>
    </source>
</evidence>
<organism evidence="7 8">
    <name type="scientific">Chitinophaga ginsengisegetis</name>
    <dbReference type="NCBI Taxonomy" id="393003"/>
    <lineage>
        <taxon>Bacteria</taxon>
        <taxon>Pseudomonadati</taxon>
        <taxon>Bacteroidota</taxon>
        <taxon>Chitinophagia</taxon>
        <taxon>Chitinophagales</taxon>
        <taxon>Chitinophagaceae</taxon>
        <taxon>Chitinophaga</taxon>
    </lineage>
</organism>